<feature type="transmembrane region" description="Helical" evidence="8">
    <location>
        <begin position="293"/>
        <end position="313"/>
    </location>
</feature>
<dbReference type="Gene3D" id="1.20.1250.20">
    <property type="entry name" value="MFS general substrate transporter like domains"/>
    <property type="match status" value="2"/>
</dbReference>
<evidence type="ECO:0000256" key="7">
    <source>
        <dbReference type="SAM" id="MobiDB-lite"/>
    </source>
</evidence>
<comment type="similarity">
    <text evidence="5">Belongs to the major facilitator superfamily. Phosphate:H(+) symporter (TC 2.A.1.9) family.</text>
</comment>
<dbReference type="PANTHER" id="PTHR24064">
    <property type="entry name" value="SOLUTE CARRIER FAMILY 22 MEMBER"/>
    <property type="match status" value="1"/>
</dbReference>
<protein>
    <recommendedName>
        <fullName evidence="9">Major facilitator superfamily (MFS) profile domain-containing protein</fullName>
    </recommendedName>
</protein>
<keyword evidence="2 8" id="KW-0812">Transmembrane</keyword>
<keyword evidence="11" id="KW-1185">Reference proteome</keyword>
<evidence type="ECO:0000256" key="3">
    <source>
        <dbReference type="ARBA" id="ARBA00022989"/>
    </source>
</evidence>
<feature type="region of interest" description="Disordered" evidence="7">
    <location>
        <begin position="323"/>
        <end position="342"/>
    </location>
</feature>
<dbReference type="Proteomes" id="UP001291623">
    <property type="component" value="Unassembled WGS sequence"/>
</dbReference>
<comment type="caution">
    <text evidence="10">The sequence shown here is derived from an EMBL/GenBank/DDBJ whole genome shotgun (WGS) entry which is preliminary data.</text>
</comment>
<dbReference type="Pfam" id="PF00083">
    <property type="entry name" value="Sugar_tr"/>
    <property type="match status" value="2"/>
</dbReference>
<comment type="subcellular location">
    <subcellularLocation>
        <location evidence="1">Membrane</location>
        <topology evidence="1">Multi-pass membrane protein</topology>
    </subcellularLocation>
</comment>
<dbReference type="EMBL" id="JAVYJV010000008">
    <property type="protein sequence ID" value="KAK4365375.1"/>
    <property type="molecule type" value="Genomic_DNA"/>
</dbReference>
<feature type="domain" description="Major facilitator superfamily (MFS) profile" evidence="9">
    <location>
        <begin position="1"/>
        <end position="342"/>
    </location>
</feature>
<dbReference type="PROSITE" id="PS50850">
    <property type="entry name" value="MFS"/>
    <property type="match status" value="1"/>
</dbReference>
<comment type="catalytic activity">
    <reaction evidence="6">
        <text>phosphate(in) + H(+)(in) = phosphate(out) + H(+)(out)</text>
        <dbReference type="Rhea" id="RHEA:29939"/>
        <dbReference type="ChEBI" id="CHEBI:15378"/>
        <dbReference type="ChEBI" id="CHEBI:43474"/>
    </reaction>
    <physiologicalReaction direction="right-to-left" evidence="6">
        <dbReference type="Rhea" id="RHEA:29941"/>
    </physiologicalReaction>
</comment>
<proteinExistence type="inferred from homology"/>
<feature type="transmembrane region" description="Helical" evidence="8">
    <location>
        <begin position="268"/>
        <end position="286"/>
    </location>
</feature>
<reference evidence="10" key="1">
    <citation type="submission" date="2023-12" db="EMBL/GenBank/DDBJ databases">
        <title>Genome assembly of Anisodus tanguticus.</title>
        <authorList>
            <person name="Wang Y.-J."/>
        </authorList>
    </citation>
    <scope>NUCLEOTIDE SEQUENCE</scope>
    <source>
        <strain evidence="10">KB-2021</strain>
        <tissue evidence="10">Leaf</tissue>
    </source>
</reference>
<gene>
    <name evidence="10" type="ORF">RND71_016733</name>
</gene>
<sequence>MLQGLPASSFSMGCLLGRLVLGLLGDTIGRKTMLFFGCLIMSMASIFIAFSNNIWMYSALRFLSGYGRTAMGSSVLVLCSESKKMAARCTKLPLCAGPGRAGPQGSVVRNLTLHFCQRLFPRSPRWLLSKGKNREASTILHTFIAPYFKNQSLNLDHKKLKITTTGSNQPLSKILLRKRWILGQLLLALAAGFGIGLMYYGMPLGLGNGNFSLNIYLSTGLNVLLELPAFLIVFFLVEKCKRRSTLLGLSILSGVCGMLCMMTGEWKILQLAVVLGGVVSLVLVDAGGDRNKILPYLVLGIMTSIAGSLVIFLPETKGLEISKNIEDPEKEDNEPPYVMKGV</sequence>
<dbReference type="GO" id="GO:0016020">
    <property type="term" value="C:membrane"/>
    <property type="evidence" value="ECO:0007669"/>
    <property type="project" value="UniProtKB-SubCell"/>
</dbReference>
<dbReference type="GO" id="GO:0022857">
    <property type="term" value="F:transmembrane transporter activity"/>
    <property type="evidence" value="ECO:0007669"/>
    <property type="project" value="InterPro"/>
</dbReference>
<organism evidence="10 11">
    <name type="scientific">Anisodus tanguticus</name>
    <dbReference type="NCBI Taxonomy" id="243964"/>
    <lineage>
        <taxon>Eukaryota</taxon>
        <taxon>Viridiplantae</taxon>
        <taxon>Streptophyta</taxon>
        <taxon>Embryophyta</taxon>
        <taxon>Tracheophyta</taxon>
        <taxon>Spermatophyta</taxon>
        <taxon>Magnoliopsida</taxon>
        <taxon>eudicotyledons</taxon>
        <taxon>Gunneridae</taxon>
        <taxon>Pentapetalae</taxon>
        <taxon>asterids</taxon>
        <taxon>lamiids</taxon>
        <taxon>Solanales</taxon>
        <taxon>Solanaceae</taxon>
        <taxon>Solanoideae</taxon>
        <taxon>Hyoscyameae</taxon>
        <taxon>Anisodus</taxon>
    </lineage>
</organism>
<dbReference type="SUPFAM" id="SSF103473">
    <property type="entry name" value="MFS general substrate transporter"/>
    <property type="match status" value="1"/>
</dbReference>
<evidence type="ECO:0000256" key="1">
    <source>
        <dbReference type="ARBA" id="ARBA00004141"/>
    </source>
</evidence>
<accession>A0AAE1S8V5</accession>
<evidence type="ECO:0000256" key="6">
    <source>
        <dbReference type="ARBA" id="ARBA00049011"/>
    </source>
</evidence>
<feature type="transmembrane region" description="Helical" evidence="8">
    <location>
        <begin position="180"/>
        <end position="201"/>
    </location>
</feature>
<evidence type="ECO:0000256" key="8">
    <source>
        <dbReference type="SAM" id="Phobius"/>
    </source>
</evidence>
<evidence type="ECO:0000256" key="5">
    <source>
        <dbReference type="ARBA" id="ARBA00044504"/>
    </source>
</evidence>
<name>A0AAE1S8V5_9SOLA</name>
<keyword evidence="4 8" id="KW-0472">Membrane</keyword>
<evidence type="ECO:0000313" key="11">
    <source>
        <dbReference type="Proteomes" id="UP001291623"/>
    </source>
</evidence>
<feature type="transmembrane region" description="Helical" evidence="8">
    <location>
        <begin position="244"/>
        <end position="262"/>
    </location>
</feature>
<evidence type="ECO:0000256" key="4">
    <source>
        <dbReference type="ARBA" id="ARBA00023136"/>
    </source>
</evidence>
<dbReference type="InterPro" id="IPR020846">
    <property type="entry name" value="MFS_dom"/>
</dbReference>
<keyword evidence="3 8" id="KW-1133">Transmembrane helix</keyword>
<evidence type="ECO:0000256" key="2">
    <source>
        <dbReference type="ARBA" id="ARBA00022692"/>
    </source>
</evidence>
<feature type="transmembrane region" description="Helical" evidence="8">
    <location>
        <begin position="213"/>
        <end position="237"/>
    </location>
</feature>
<dbReference type="InterPro" id="IPR036259">
    <property type="entry name" value="MFS_trans_sf"/>
</dbReference>
<feature type="transmembrane region" description="Helical" evidence="8">
    <location>
        <begin position="32"/>
        <end position="50"/>
    </location>
</feature>
<dbReference type="InterPro" id="IPR005828">
    <property type="entry name" value="MFS_sugar_transport-like"/>
</dbReference>
<dbReference type="AlphaFoldDB" id="A0AAE1S8V5"/>
<evidence type="ECO:0000259" key="9">
    <source>
        <dbReference type="PROSITE" id="PS50850"/>
    </source>
</evidence>
<evidence type="ECO:0000313" key="10">
    <source>
        <dbReference type="EMBL" id="KAK4365375.1"/>
    </source>
</evidence>